<reference evidence="3" key="2">
    <citation type="submission" date="2018-05" db="EMBL/GenBank/DDBJ databases">
        <title>OpunRS2 (Oryza punctata Reference Sequence Version 2).</title>
        <authorList>
            <person name="Zhang J."/>
            <person name="Kudrna D."/>
            <person name="Lee S."/>
            <person name="Talag J."/>
            <person name="Welchert J."/>
            <person name="Wing R.A."/>
        </authorList>
    </citation>
    <scope>NUCLEOTIDE SEQUENCE [LARGE SCALE GENOMIC DNA]</scope>
</reference>
<evidence type="ECO:0000313" key="3">
    <source>
        <dbReference type="EnsemblPlants" id="OPUNC10G15130.1"/>
    </source>
</evidence>
<feature type="transmembrane region" description="Helical" evidence="2">
    <location>
        <begin position="131"/>
        <end position="151"/>
    </location>
</feature>
<evidence type="ECO:0000256" key="2">
    <source>
        <dbReference type="SAM" id="Phobius"/>
    </source>
</evidence>
<sequence>MAALLHQTALQPPQTTRPHPWTHTSTTNLSPPHVALPQRRRAPLRRLQAAGSGGAIGSSAITDTESTTATTAKSPSKKKSRKEKQRMRRQEKEQEQQQMLLEALAVKNGGEVDEDDDELPQPVFDRILRRIMFMVGVPMASGVGLLNLYGALERGQGVTVPSWLPLLTILVAFGTSALGIAFGTLSASWDPEKEGSLLGLEEARANWPVLWKEEIEKAKKKK</sequence>
<feature type="compositionally biased region" description="Basic residues" evidence="1">
    <location>
        <begin position="75"/>
        <end position="87"/>
    </location>
</feature>
<feature type="compositionally biased region" description="Polar residues" evidence="1">
    <location>
        <begin position="8"/>
        <end position="30"/>
    </location>
</feature>
<proteinExistence type="predicted"/>
<keyword evidence="4" id="KW-1185">Reference proteome</keyword>
<dbReference type="AlphaFoldDB" id="A0A0E0MA35"/>
<dbReference type="PANTHER" id="PTHR34575">
    <property type="entry name" value="PROTEIN PAM68, CHLOROPLASTIC"/>
    <property type="match status" value="1"/>
</dbReference>
<organism evidence="3">
    <name type="scientific">Oryza punctata</name>
    <name type="common">Red rice</name>
    <dbReference type="NCBI Taxonomy" id="4537"/>
    <lineage>
        <taxon>Eukaryota</taxon>
        <taxon>Viridiplantae</taxon>
        <taxon>Streptophyta</taxon>
        <taxon>Embryophyta</taxon>
        <taxon>Tracheophyta</taxon>
        <taxon>Spermatophyta</taxon>
        <taxon>Magnoliopsida</taxon>
        <taxon>Liliopsida</taxon>
        <taxon>Poales</taxon>
        <taxon>Poaceae</taxon>
        <taxon>BOP clade</taxon>
        <taxon>Oryzoideae</taxon>
        <taxon>Oryzeae</taxon>
        <taxon>Oryzinae</taxon>
        <taxon>Oryza</taxon>
    </lineage>
</organism>
<feature type="region of interest" description="Disordered" evidence="1">
    <location>
        <begin position="1"/>
        <end position="96"/>
    </location>
</feature>
<evidence type="ECO:0000313" key="4">
    <source>
        <dbReference type="Proteomes" id="UP000026962"/>
    </source>
</evidence>
<name>A0A0E0MA35_ORYPU</name>
<evidence type="ECO:0000256" key="1">
    <source>
        <dbReference type="SAM" id="MobiDB-lite"/>
    </source>
</evidence>
<reference evidence="3" key="1">
    <citation type="submission" date="2015-04" db="UniProtKB">
        <authorList>
            <consortium name="EnsemblPlants"/>
        </authorList>
    </citation>
    <scope>IDENTIFICATION</scope>
</reference>
<dbReference type="HOGENOM" id="CLU_1263171_0_0_1"/>
<dbReference type="OMA" id="THNPMAN"/>
<dbReference type="eggNOG" id="ENOG502S1GI">
    <property type="taxonomic scope" value="Eukaryota"/>
</dbReference>
<accession>A0A0E0MA35</accession>
<dbReference type="Gramene" id="OPUNC10G15130.1">
    <property type="protein sequence ID" value="OPUNC10G15130.1"/>
    <property type="gene ID" value="OPUNC10G15130"/>
</dbReference>
<feature type="compositionally biased region" description="Low complexity" evidence="1">
    <location>
        <begin position="57"/>
        <end position="72"/>
    </location>
</feature>
<keyword evidence="2" id="KW-1133">Transmembrane helix</keyword>
<dbReference type="EnsemblPlants" id="OPUNC10G15130.1">
    <property type="protein sequence ID" value="OPUNC10G15130.1"/>
    <property type="gene ID" value="OPUNC10G15130"/>
</dbReference>
<dbReference type="Pfam" id="PF11947">
    <property type="entry name" value="DUF3464"/>
    <property type="match status" value="1"/>
</dbReference>
<dbReference type="STRING" id="4537.A0A0E0MA35"/>
<dbReference type="PANTHER" id="PTHR34575:SF6">
    <property type="entry name" value="EXPRESSED PROTEIN"/>
    <property type="match status" value="1"/>
</dbReference>
<keyword evidence="2" id="KW-0812">Transmembrane</keyword>
<dbReference type="Proteomes" id="UP000026962">
    <property type="component" value="Chromosome 10"/>
</dbReference>
<protein>
    <submittedName>
        <fullName evidence="3">Uncharacterized protein</fullName>
    </submittedName>
</protein>
<feature type="transmembrane region" description="Helical" evidence="2">
    <location>
        <begin position="163"/>
        <end position="185"/>
    </location>
</feature>
<dbReference type="InterPro" id="IPR021855">
    <property type="entry name" value="PAM68-like"/>
</dbReference>
<keyword evidence="2" id="KW-0472">Membrane</keyword>